<evidence type="ECO:0000313" key="4">
    <source>
        <dbReference type="Proteomes" id="UP000002058"/>
    </source>
</evidence>
<feature type="region of interest" description="Disordered" evidence="1">
    <location>
        <begin position="439"/>
        <end position="468"/>
    </location>
</feature>
<evidence type="ECO:0000259" key="2">
    <source>
        <dbReference type="SMART" id="SM00128"/>
    </source>
</evidence>
<dbReference type="GO" id="GO:0046856">
    <property type="term" value="P:phosphatidylinositol dephosphorylation"/>
    <property type="evidence" value="ECO:0007669"/>
    <property type="project" value="InterPro"/>
</dbReference>
<gene>
    <name evidence="3" type="ORF">UREG_04274</name>
</gene>
<dbReference type="SUPFAM" id="SSF56219">
    <property type="entry name" value="DNase I-like"/>
    <property type="match status" value="1"/>
</dbReference>
<dbReference type="OrthoDB" id="62798at2759"/>
<protein>
    <recommendedName>
        <fullName evidence="2">Inositol polyphosphate-related phosphatase domain-containing protein</fullName>
    </recommendedName>
</protein>
<dbReference type="InterPro" id="IPR000300">
    <property type="entry name" value="IPPc"/>
</dbReference>
<evidence type="ECO:0000313" key="3">
    <source>
        <dbReference type="EMBL" id="EEP79428.1"/>
    </source>
</evidence>
<dbReference type="STRING" id="336963.C4JN66"/>
<dbReference type="PANTHER" id="PTHR11200">
    <property type="entry name" value="INOSITOL 5-PHOSPHATASE"/>
    <property type="match status" value="1"/>
</dbReference>
<dbReference type="InParanoid" id="C4JN66"/>
<dbReference type="SUPFAM" id="SSF55205">
    <property type="entry name" value="EPT/RTPC-like"/>
    <property type="match status" value="1"/>
</dbReference>
<dbReference type="SMART" id="SM00128">
    <property type="entry name" value="IPPc"/>
    <property type="match status" value="1"/>
</dbReference>
<dbReference type="Gene3D" id="3.65.10.20">
    <property type="entry name" value="RNA 3'-terminal phosphate cyclase domain"/>
    <property type="match status" value="1"/>
</dbReference>
<dbReference type="InterPro" id="IPR023797">
    <property type="entry name" value="RNA3'_phos_cyclase_dom"/>
</dbReference>
<dbReference type="Pfam" id="PF22669">
    <property type="entry name" value="Exo_endo_phos2"/>
    <property type="match status" value="1"/>
</dbReference>
<dbReference type="PANTHER" id="PTHR11200:SF286">
    <property type="entry name" value="5-PHOSPHATASE, PUTATIVE (AFU_ORTHOLOGUE AFUA_5G07600)-RELATED"/>
    <property type="match status" value="1"/>
</dbReference>
<dbReference type="Pfam" id="PF01137">
    <property type="entry name" value="RTC"/>
    <property type="match status" value="1"/>
</dbReference>
<dbReference type="AlphaFoldDB" id="C4JN66"/>
<dbReference type="InterPro" id="IPR013792">
    <property type="entry name" value="RNA3'P_cycl/enolpyr_Trfase_a/b"/>
</dbReference>
<dbReference type="eggNOG" id="KOG3980">
    <property type="taxonomic scope" value="Eukaryota"/>
</dbReference>
<name>C4JN66_UNCRE</name>
<organism evidence="3 4">
    <name type="scientific">Uncinocarpus reesii (strain UAMH 1704)</name>
    <dbReference type="NCBI Taxonomy" id="336963"/>
    <lineage>
        <taxon>Eukaryota</taxon>
        <taxon>Fungi</taxon>
        <taxon>Dikarya</taxon>
        <taxon>Ascomycota</taxon>
        <taxon>Pezizomycotina</taxon>
        <taxon>Eurotiomycetes</taxon>
        <taxon>Eurotiomycetidae</taxon>
        <taxon>Onygenales</taxon>
        <taxon>Onygenaceae</taxon>
        <taxon>Uncinocarpus</taxon>
    </lineage>
</organism>
<dbReference type="RefSeq" id="XP_002544757.1">
    <property type="nucleotide sequence ID" value="XM_002544711.1"/>
</dbReference>
<dbReference type="Gene3D" id="3.60.10.10">
    <property type="entry name" value="Endonuclease/exonuclease/phosphatase"/>
    <property type="match status" value="1"/>
</dbReference>
<sequence>MSRSESRWGVILQQTMATVIYQDHRPDVWIYSIAHTIGVGSLSLGTMICLDGGTLEGGGQLVRNAVALSALTGQPVRITRIRGNRPGATGLRSSHAAAIQCLLDICGGTAVNATVRSSEITFYPRGQQDGIEPAAAKEKDFAAALRTIKLEALAGVPPIQPRYNVRLKTPGSAFLIFQALYPYLLYAGACANARAAEHGECPPEATIKLSVTGGTNVSFSPSYDYVSQVLCPNFARLGLPHLDVELKHRGWSAGATDLGAVSFLIHPLDIQKAAHAAGLAADDPRCSSTSFAPVFPAININRYERGTITQIDITVLAPDTTLDDIESARKRRSFKRHKSKDGRTEQYPDAGLAADESDSGPGKRSAPHSVREFIENYAFQAVCNAFTIKSKGGHNSQQPKIQLHHSERTRHYSQTYILLVAHTSTGFRLGRDALFGVSNTSESKIKPGNKPKGQGKGQGRSHAKSRVNTGADMERAIEGMVNRCVEDLMYELADGDGARDVKTMLGDDQPSRLLDSYMRDQIVVFQALGNLAAGEENMPSSTPPERGLSLHTQTAMWSRPGGLLGGYSTMGSLNVYILTFNCARNLIDTNRFASHLFDGLHPGAPQTAAHLPDLLVLALQEVAPIAYAFLGGSYLDRYYDAFRDALDIATAGAAGDGAGGHVHYRNLVTKNIGMTALMVFARSDVVERIRYIQTAETGVGVHEAGNKGAVGARIGCLAGREDDSSDAGHDGTVEVTVVSAHLAPDETGWQRRNQDWKSIAQRLVFRSEGTEHPLHQEDEEGMPLLRSSASLNEPSALYSPNSYLFVAGDFNYRTADARPAPQDYRTFPRPLENEDPMSQFTDLFALDQLNREREAGRVFNRLMEPKVMFPPTYKYSNDARSLASVDPNGGWKWAKTRWPSWCDRILYLDHPSKTNESGIVKIHRYDILPLCSTSDHRPVVLSASVPLQALPESSDYRPPFEVDPHWEDKRAVARRKELVVGAVAYLGLTWEGNGIVVATVFGLAAAYYGLHALLAG</sequence>
<dbReference type="KEGG" id="ure:UREG_04274"/>
<dbReference type="HOGENOM" id="CLU_291331_0_0_1"/>
<reference evidence="4" key="1">
    <citation type="journal article" date="2009" name="Genome Res.">
        <title>Comparative genomic analyses of the human fungal pathogens Coccidioides and their relatives.</title>
        <authorList>
            <person name="Sharpton T.J."/>
            <person name="Stajich J.E."/>
            <person name="Rounsley S.D."/>
            <person name="Gardner M.J."/>
            <person name="Wortman J.R."/>
            <person name="Jordar V.S."/>
            <person name="Maiti R."/>
            <person name="Kodira C.D."/>
            <person name="Neafsey D.E."/>
            <person name="Zeng Q."/>
            <person name="Hung C.-Y."/>
            <person name="McMahan C."/>
            <person name="Muszewska A."/>
            <person name="Grynberg M."/>
            <person name="Mandel M.A."/>
            <person name="Kellner E.M."/>
            <person name="Barker B.M."/>
            <person name="Galgiani J.N."/>
            <person name="Orbach M.J."/>
            <person name="Kirkland T.N."/>
            <person name="Cole G.T."/>
            <person name="Henn M.R."/>
            <person name="Birren B.W."/>
            <person name="Taylor J.W."/>
        </authorList>
    </citation>
    <scope>NUCLEOTIDE SEQUENCE [LARGE SCALE GENOMIC DNA]</scope>
    <source>
        <strain evidence="4">UAMH 1704</strain>
    </source>
</reference>
<dbReference type="EMBL" id="CH476616">
    <property type="protein sequence ID" value="EEP79428.1"/>
    <property type="molecule type" value="Genomic_DNA"/>
</dbReference>
<dbReference type="OMA" id="AININRY"/>
<dbReference type="Proteomes" id="UP000002058">
    <property type="component" value="Unassembled WGS sequence"/>
</dbReference>
<feature type="region of interest" description="Disordered" evidence="1">
    <location>
        <begin position="328"/>
        <end position="368"/>
    </location>
</feature>
<proteinExistence type="predicted"/>
<evidence type="ECO:0000256" key="1">
    <source>
        <dbReference type="SAM" id="MobiDB-lite"/>
    </source>
</evidence>
<dbReference type="InterPro" id="IPR037136">
    <property type="entry name" value="RNA3'_phos_cyclase_dom_sf"/>
</dbReference>
<dbReference type="InterPro" id="IPR036691">
    <property type="entry name" value="Endo/exonu/phosph_ase_sf"/>
</dbReference>
<accession>C4JN66</accession>
<dbReference type="eggNOG" id="KOG0565">
    <property type="taxonomic scope" value="Eukaryota"/>
</dbReference>
<dbReference type="GeneID" id="8437123"/>
<feature type="domain" description="Inositol polyphosphate-related phosphatase" evidence="2">
    <location>
        <begin position="571"/>
        <end position="951"/>
    </location>
</feature>
<dbReference type="InterPro" id="IPR046985">
    <property type="entry name" value="IP5"/>
</dbReference>
<keyword evidence="4" id="KW-1185">Reference proteome</keyword>
<dbReference type="VEuPathDB" id="FungiDB:UREG_04274"/>
<feature type="compositionally biased region" description="Basic residues" evidence="1">
    <location>
        <begin position="329"/>
        <end position="340"/>
    </location>
</feature>
<dbReference type="GO" id="GO:0004439">
    <property type="term" value="F:phosphatidylinositol-4,5-bisphosphate 5-phosphatase activity"/>
    <property type="evidence" value="ECO:0007669"/>
    <property type="project" value="TreeGrafter"/>
</dbReference>